<evidence type="ECO:0000313" key="5">
    <source>
        <dbReference type="EMBL" id="CAB4932983.1"/>
    </source>
</evidence>
<dbReference type="InterPro" id="IPR037120">
    <property type="entry name" value="Haem_peroxidase_sf_animal"/>
</dbReference>
<dbReference type="EMBL" id="CAFBNA010000050">
    <property type="protein sequence ID" value="CAB4932983.1"/>
    <property type="molecule type" value="Genomic_DNA"/>
</dbReference>
<dbReference type="GO" id="GO:0005576">
    <property type="term" value="C:extracellular region"/>
    <property type="evidence" value="ECO:0007669"/>
    <property type="project" value="UniProtKB-SubCell"/>
</dbReference>
<comment type="subcellular location">
    <subcellularLocation>
        <location evidence="1">Secreted</location>
    </subcellularLocation>
</comment>
<evidence type="ECO:0000256" key="2">
    <source>
        <dbReference type="ARBA" id="ARBA00022525"/>
    </source>
</evidence>
<sequence>MRKSLVATALAVLATSLPLSATTAASAASTSRCSAPTTGYGRMFPSLSSASWDVSALTSLGTASIAAAETNPTPEGEVDTEDNRDIPAGYTYFGQFVDHDLTLDDRPNDLVTPTAVSSLVNGRTPQLDLDSLYGSGPTASSTLYETDGVHLKVGAALSGSSDSAARDLPRDATGKAIIGDSRNDENRIVAGVHSLFIRLHNQTVDRIRASEPNLSSTALFARARQEVTWEYQWLIVTDYLPKIAGQQTVNSVISRSSNGWNTNLRFYSACQQMPVEFSVAAYRFGHSMVRGLYRINDSVDRLPVFSGTFVPASDLTGFSPSPSNFAIDWKFLVPSSTSGLGQVQPSYKIDGSLTNSLSLLPLPTTGIGPANLATRNLLRGQQIGLPSGQDVARAMGLTPLRDDQILVGKASGDAADAVAITSVSSAFAGKAPLWSYVLAETVASAYPISGGTITGPQKAPLRLGPVGGRIVTETIAGLLASDPTSIVNHREFSPKAPGGPAGVFDLQTLVSVVTRPTTVTPPTSVPRPPATTRPSTTTTTRPPATRPAPRPPTVSTPPLARPRT</sequence>
<dbReference type="CDD" id="cd09819">
    <property type="entry name" value="An_peroxidase_bacterial_1"/>
    <property type="match status" value="1"/>
</dbReference>
<dbReference type="GO" id="GO:0006979">
    <property type="term" value="P:response to oxidative stress"/>
    <property type="evidence" value="ECO:0007669"/>
    <property type="project" value="InterPro"/>
</dbReference>
<evidence type="ECO:0000256" key="4">
    <source>
        <dbReference type="SAM" id="MobiDB-lite"/>
    </source>
</evidence>
<dbReference type="AlphaFoldDB" id="A0A6J7INY6"/>
<gene>
    <name evidence="5" type="ORF">UFOPK3708_00953</name>
</gene>
<dbReference type="Gene3D" id="1.10.640.10">
    <property type="entry name" value="Haem peroxidase domain superfamily, animal type"/>
    <property type="match status" value="1"/>
</dbReference>
<organism evidence="5">
    <name type="scientific">freshwater metagenome</name>
    <dbReference type="NCBI Taxonomy" id="449393"/>
    <lineage>
        <taxon>unclassified sequences</taxon>
        <taxon>metagenomes</taxon>
        <taxon>ecological metagenomes</taxon>
    </lineage>
</organism>
<feature type="compositionally biased region" description="Low complexity" evidence="4">
    <location>
        <begin position="532"/>
        <end position="543"/>
    </location>
</feature>
<dbReference type="GO" id="GO:0004601">
    <property type="term" value="F:peroxidase activity"/>
    <property type="evidence" value="ECO:0007669"/>
    <property type="project" value="InterPro"/>
</dbReference>
<accession>A0A6J7INY6</accession>
<dbReference type="GO" id="GO:0020037">
    <property type="term" value="F:heme binding"/>
    <property type="evidence" value="ECO:0007669"/>
    <property type="project" value="InterPro"/>
</dbReference>
<dbReference type="InterPro" id="IPR019791">
    <property type="entry name" value="Haem_peroxidase_animal"/>
</dbReference>
<dbReference type="PRINTS" id="PR00457">
    <property type="entry name" value="ANPEROXIDASE"/>
</dbReference>
<name>A0A6J7INY6_9ZZZZ</name>
<reference evidence="5" key="1">
    <citation type="submission" date="2020-05" db="EMBL/GenBank/DDBJ databases">
        <authorList>
            <person name="Chiriac C."/>
            <person name="Salcher M."/>
            <person name="Ghai R."/>
            <person name="Kavagutti S V."/>
        </authorList>
    </citation>
    <scope>NUCLEOTIDE SEQUENCE</scope>
</reference>
<proteinExistence type="predicted"/>
<evidence type="ECO:0000256" key="1">
    <source>
        <dbReference type="ARBA" id="ARBA00004613"/>
    </source>
</evidence>
<feature type="compositionally biased region" description="Pro residues" evidence="4">
    <location>
        <begin position="544"/>
        <end position="555"/>
    </location>
</feature>
<dbReference type="PROSITE" id="PS50292">
    <property type="entry name" value="PEROXIDASE_3"/>
    <property type="match status" value="1"/>
</dbReference>
<dbReference type="SUPFAM" id="SSF48113">
    <property type="entry name" value="Heme-dependent peroxidases"/>
    <property type="match status" value="1"/>
</dbReference>
<dbReference type="InterPro" id="IPR010255">
    <property type="entry name" value="Haem_peroxidase_sf"/>
</dbReference>
<protein>
    <submittedName>
        <fullName evidence="5">Unannotated protein</fullName>
    </submittedName>
</protein>
<dbReference type="PANTHER" id="PTHR11475">
    <property type="entry name" value="OXIDASE/PEROXIDASE"/>
    <property type="match status" value="1"/>
</dbReference>
<keyword evidence="2" id="KW-0964">Secreted</keyword>
<keyword evidence="3" id="KW-0325">Glycoprotein</keyword>
<feature type="region of interest" description="Disordered" evidence="4">
    <location>
        <begin position="517"/>
        <end position="564"/>
    </location>
</feature>
<dbReference type="PANTHER" id="PTHR11475:SF4">
    <property type="entry name" value="CHORION PEROXIDASE"/>
    <property type="match status" value="1"/>
</dbReference>
<dbReference type="Pfam" id="PF03098">
    <property type="entry name" value="An_peroxidase"/>
    <property type="match status" value="1"/>
</dbReference>
<evidence type="ECO:0000256" key="3">
    <source>
        <dbReference type="ARBA" id="ARBA00023180"/>
    </source>
</evidence>